<proteinExistence type="inferred from homology"/>
<evidence type="ECO:0000313" key="3">
    <source>
        <dbReference type="EMBL" id="MBM6743030.1"/>
    </source>
</evidence>
<comment type="similarity">
    <text evidence="1">Belongs to the DprA/Smf family.</text>
</comment>
<dbReference type="Gene3D" id="3.40.50.450">
    <property type="match status" value="1"/>
</dbReference>
<dbReference type="SUPFAM" id="SSF102405">
    <property type="entry name" value="MCP/YpsA-like"/>
    <property type="match status" value="1"/>
</dbReference>
<dbReference type="InterPro" id="IPR057666">
    <property type="entry name" value="DrpA_SLOG"/>
</dbReference>
<keyword evidence="4" id="KW-1185">Reference proteome</keyword>
<accession>A0ABS2EDG8</accession>
<name>A0ABS2EDG8_9FIRM</name>
<dbReference type="NCBIfam" id="TIGR00732">
    <property type="entry name" value="dprA"/>
    <property type="match status" value="1"/>
</dbReference>
<dbReference type="Proteomes" id="UP000775686">
    <property type="component" value="Unassembled WGS sequence"/>
</dbReference>
<dbReference type="EMBL" id="JACJKH010000002">
    <property type="protein sequence ID" value="MBM6743030.1"/>
    <property type="molecule type" value="Genomic_DNA"/>
</dbReference>
<dbReference type="Gene3D" id="1.10.10.10">
    <property type="entry name" value="Winged helix-like DNA-binding domain superfamily/Winged helix DNA-binding domain"/>
    <property type="match status" value="1"/>
</dbReference>
<sequence length="381" mass="42748">MGESEKMSKEEEFVFWLACIQGISSSKKRLLQETFGCAKAVYYIEETGRKSCWFLTEKEKAALKEHQKEAVLDERKRVWEKARKKGIKLTYWTDSAYPEKLSRIVQPPYALFGAGKECFAFEGVTAAIVGAREASAYGRQMTYEYGRELAKAGMNIISGMARGIDAAGLEGALLEGKGHCAVLGSGVDVCYPKDNQRLYQRLWEDGRILSEYPPGTPPLARNFPPRNRIISGLADVVLVMEARKRSGSLITADFALEQGKDVYALPGPVTSDLSRGCHQLIRQGAGILVSPEEFLCDLPYKLQKSLIEFCKNPVKNSNENEIMLESPEKLLYSVLSLEPKNIQEIEDQLSLPRGEIMEALLNLEMNGWIQEVSKNDYIRLK</sequence>
<dbReference type="InterPro" id="IPR003488">
    <property type="entry name" value="DprA"/>
</dbReference>
<comment type="caution">
    <text evidence="3">The sequence shown here is derived from an EMBL/GenBank/DDBJ whole genome shotgun (WGS) entry which is preliminary data.</text>
</comment>
<feature type="domain" description="Smf/DprA SLOG" evidence="2">
    <location>
        <begin position="89"/>
        <end position="296"/>
    </location>
</feature>
<dbReference type="InterPro" id="IPR036388">
    <property type="entry name" value="WH-like_DNA-bd_sf"/>
</dbReference>
<evidence type="ECO:0000313" key="4">
    <source>
        <dbReference type="Proteomes" id="UP000775686"/>
    </source>
</evidence>
<dbReference type="PANTHER" id="PTHR43022:SF1">
    <property type="entry name" value="PROTEIN SMF"/>
    <property type="match status" value="1"/>
</dbReference>
<dbReference type="Pfam" id="PF02481">
    <property type="entry name" value="DNA_processg_A"/>
    <property type="match status" value="1"/>
</dbReference>
<gene>
    <name evidence="3" type="primary">dprA</name>
    <name evidence="3" type="ORF">H6A32_01680</name>
</gene>
<reference evidence="3 4" key="1">
    <citation type="journal article" date="2021" name="Sci. Rep.">
        <title>The distribution of antibiotic resistance genes in chicken gut microbiota commensals.</title>
        <authorList>
            <person name="Juricova H."/>
            <person name="Matiasovicova J."/>
            <person name="Kubasova T."/>
            <person name="Cejkova D."/>
            <person name="Rychlik I."/>
        </authorList>
    </citation>
    <scope>NUCLEOTIDE SEQUENCE [LARGE SCALE GENOMIC DNA]</scope>
    <source>
        <strain evidence="3 4">An770</strain>
    </source>
</reference>
<evidence type="ECO:0000259" key="2">
    <source>
        <dbReference type="Pfam" id="PF02481"/>
    </source>
</evidence>
<dbReference type="PANTHER" id="PTHR43022">
    <property type="entry name" value="PROTEIN SMF"/>
    <property type="match status" value="1"/>
</dbReference>
<evidence type="ECO:0000256" key="1">
    <source>
        <dbReference type="ARBA" id="ARBA00006525"/>
    </source>
</evidence>
<protein>
    <submittedName>
        <fullName evidence="3">DNA-protecting protein DprA</fullName>
    </submittedName>
</protein>
<organism evidence="3 4">
    <name type="scientific">Drancourtella massiliensis</name>
    <dbReference type="NCBI Taxonomy" id="1632013"/>
    <lineage>
        <taxon>Bacteria</taxon>
        <taxon>Bacillati</taxon>
        <taxon>Bacillota</taxon>
        <taxon>Clostridia</taxon>
        <taxon>Eubacteriales</taxon>
        <taxon>Oscillospiraceae</taxon>
        <taxon>Drancourtella</taxon>
    </lineage>
</organism>